<evidence type="ECO:0008006" key="3">
    <source>
        <dbReference type="Google" id="ProtNLM"/>
    </source>
</evidence>
<dbReference type="EMBL" id="JBELQA010000005">
    <property type="protein sequence ID" value="MFL9831225.1"/>
    <property type="molecule type" value="Genomic_DNA"/>
</dbReference>
<evidence type="ECO:0000313" key="1">
    <source>
        <dbReference type="EMBL" id="MFL9831225.1"/>
    </source>
</evidence>
<evidence type="ECO:0000313" key="2">
    <source>
        <dbReference type="Proteomes" id="UP001629260"/>
    </source>
</evidence>
<name>A0ABW8XVS8_9FLAO</name>
<protein>
    <recommendedName>
        <fullName evidence="3">PD-(D/E)XK nuclease family transposase</fullName>
    </recommendedName>
</protein>
<proteinExistence type="predicted"/>
<organism evidence="1 2">
    <name type="scientific">Flavobacterium plantiphilum</name>
    <dbReference type="NCBI Taxonomy" id="3163297"/>
    <lineage>
        <taxon>Bacteria</taxon>
        <taxon>Pseudomonadati</taxon>
        <taxon>Bacteroidota</taxon>
        <taxon>Flavobacteriia</taxon>
        <taxon>Flavobacteriales</taxon>
        <taxon>Flavobacteriaceae</taxon>
        <taxon>Flavobacterium</taxon>
    </lineage>
</organism>
<dbReference type="Proteomes" id="UP001629260">
    <property type="component" value="Unassembled WGS sequence"/>
</dbReference>
<keyword evidence="2" id="KW-1185">Reference proteome</keyword>
<accession>A0ABW8XVS8</accession>
<gene>
    <name evidence="1" type="ORF">ABS764_10240</name>
</gene>
<dbReference type="RefSeq" id="WP_408081693.1">
    <property type="nucleotide sequence ID" value="NZ_JBELQA010000005.1"/>
</dbReference>
<comment type="caution">
    <text evidence="1">The sequence shown here is derived from an EMBL/GenBank/DDBJ whole genome shotgun (WGS) entry which is preliminary data.</text>
</comment>
<reference evidence="1 2" key="1">
    <citation type="submission" date="2024-06" db="EMBL/GenBank/DDBJ databases">
        <authorList>
            <person name="Kaempfer P."/>
            <person name="Viver T."/>
        </authorList>
    </citation>
    <scope>NUCLEOTIDE SEQUENCE [LARGE SCALE GENOMIC DNA]</scope>
    <source>
        <strain evidence="1 2">ST-87</strain>
    </source>
</reference>
<sequence>MLDYTILILEKVSFDSLLFSRELQKAIHTLTPSDIEKLGKWFVDFSELHSELEEFKSYFLN</sequence>